<sequence>MESKESSSFYLLLQQFWSCCIAPPAAWGAGDGYYPYCFSILFLSLSAFLWYLFAALKELEKPILLLIPQQQAAAVRSQLRGCRALVAAHKPAAAAAAAAEDVAAAAATIAEEERLEVNCPVCSAAIKAAAAAAATAAEPAAPSSRATASTRKPAAAAAAAAAAECPVLKSAARTLSASRNRCVGFYHSLLVSLLSLFCIFFDKKVYSNKIQGTSLLSTTIG</sequence>
<dbReference type="VEuPathDB" id="ToxoDB:ETH_00013365"/>
<feature type="transmembrane region" description="Helical" evidence="1">
    <location>
        <begin position="38"/>
        <end position="56"/>
    </location>
</feature>
<evidence type="ECO:0000256" key="1">
    <source>
        <dbReference type="SAM" id="Phobius"/>
    </source>
</evidence>
<keyword evidence="1" id="KW-1133">Transmembrane helix</keyword>
<proteinExistence type="predicted"/>
<reference evidence="2" key="1">
    <citation type="submission" date="2013-10" db="EMBL/GenBank/DDBJ databases">
        <title>Genomic analysis of the causative agents of coccidiosis in chickens.</title>
        <authorList>
            <person name="Reid A.J."/>
            <person name="Blake D."/>
            <person name="Billington K."/>
            <person name="Browne H."/>
            <person name="Dunn M."/>
            <person name="Hung S."/>
            <person name="Kawahara F."/>
            <person name="Miranda-Saavedra D."/>
            <person name="Mourier T."/>
            <person name="Nagra H."/>
            <person name="Otto T.D."/>
            <person name="Rawlings N."/>
            <person name="Sanchez A."/>
            <person name="Sanders M."/>
            <person name="Subramaniam C."/>
            <person name="Tay Y."/>
            <person name="Dear P."/>
            <person name="Doerig C."/>
            <person name="Gruber A."/>
            <person name="Parkinson J."/>
            <person name="Shirley M."/>
            <person name="Wan K.L."/>
            <person name="Berriman M."/>
            <person name="Tomley F."/>
            <person name="Pain A."/>
        </authorList>
    </citation>
    <scope>NUCLEOTIDE SEQUENCE [LARGE SCALE GENOMIC DNA]</scope>
    <source>
        <strain evidence="2">Houghton</strain>
    </source>
</reference>
<dbReference type="EMBL" id="HG673747">
    <property type="protein sequence ID" value="CDJ37215.1"/>
    <property type="molecule type" value="Genomic_DNA"/>
</dbReference>
<gene>
    <name evidence="2" type="ORF">ETH_00013365</name>
</gene>
<protein>
    <submittedName>
        <fullName evidence="2">Uncharacterized protein</fullName>
    </submittedName>
</protein>
<dbReference type="VEuPathDB" id="ToxoDB:ETH2_0627100"/>
<keyword evidence="1" id="KW-0812">Transmembrane</keyword>
<dbReference type="AlphaFoldDB" id="U6KGQ2"/>
<reference evidence="2" key="2">
    <citation type="submission" date="2013-10" db="EMBL/GenBank/DDBJ databases">
        <authorList>
            <person name="Aslett M."/>
        </authorList>
    </citation>
    <scope>NUCLEOTIDE SEQUENCE [LARGE SCALE GENOMIC DNA]</scope>
    <source>
        <strain evidence="2">Houghton</strain>
    </source>
</reference>
<dbReference type="RefSeq" id="XP_013228053.1">
    <property type="nucleotide sequence ID" value="XM_013372599.1"/>
</dbReference>
<dbReference type="GeneID" id="25251840"/>
<organism evidence="2 3">
    <name type="scientific">Eimeria tenella</name>
    <name type="common">Coccidian parasite</name>
    <dbReference type="NCBI Taxonomy" id="5802"/>
    <lineage>
        <taxon>Eukaryota</taxon>
        <taxon>Sar</taxon>
        <taxon>Alveolata</taxon>
        <taxon>Apicomplexa</taxon>
        <taxon>Conoidasida</taxon>
        <taxon>Coccidia</taxon>
        <taxon>Eucoccidiorida</taxon>
        <taxon>Eimeriorina</taxon>
        <taxon>Eimeriidae</taxon>
        <taxon>Eimeria</taxon>
    </lineage>
</organism>
<keyword evidence="3" id="KW-1185">Reference proteome</keyword>
<evidence type="ECO:0000313" key="3">
    <source>
        <dbReference type="Proteomes" id="UP000030747"/>
    </source>
</evidence>
<evidence type="ECO:0000313" key="2">
    <source>
        <dbReference type="EMBL" id="CDJ37215.1"/>
    </source>
</evidence>
<keyword evidence="1" id="KW-0472">Membrane</keyword>
<dbReference type="OrthoDB" id="10527600at2759"/>
<accession>U6KGQ2</accession>
<dbReference type="Proteomes" id="UP000030747">
    <property type="component" value="Unassembled WGS sequence"/>
</dbReference>
<name>U6KGQ2_EIMTE</name>
<feature type="transmembrane region" description="Helical" evidence="1">
    <location>
        <begin position="183"/>
        <end position="202"/>
    </location>
</feature>